<dbReference type="EMBL" id="ACVB02000024">
    <property type="protein sequence ID" value="EEX73897.1"/>
    <property type="molecule type" value="Genomic_DNA"/>
</dbReference>
<dbReference type="InterPro" id="IPR025982">
    <property type="entry name" value="SieB"/>
</dbReference>
<keyword evidence="1" id="KW-0472">Membrane</keyword>
<name>C9MZS0_9FUSO</name>
<dbReference type="HOGENOM" id="CLU_1693329_0_0_0"/>
<evidence type="ECO:0000313" key="2">
    <source>
        <dbReference type="EMBL" id="EEX73897.1"/>
    </source>
</evidence>
<keyword evidence="1" id="KW-0812">Transmembrane</keyword>
<dbReference type="AlphaFoldDB" id="C9MZS0"/>
<dbReference type="RefSeq" id="WP_006805342.1">
    <property type="nucleotide sequence ID" value="NZ_GG700633.1"/>
</dbReference>
<comment type="caution">
    <text evidence="2">The sequence shown here is derived from an EMBL/GenBank/DDBJ whole genome shotgun (WGS) entry which is preliminary data.</text>
</comment>
<sequence length="155" mass="18798">MIFLPVKYIEFLKLEELKIKYQMYISISFLVTSSYFFIRFISWINRKIKYKINNSEKRAINYMLNKITPEEMAFLMYTFYDSENNKFRTMGYIEYSNGLKTPLEYYNIIYRSSNISMGYDMKFAYNLQPYISKFLNKNLENGNIDLENGTYILEK</sequence>
<gene>
    <name evidence="2" type="ORF">GCWU000323_02040</name>
</gene>
<organism evidence="2 3">
    <name type="scientific">Leptotrichia hofstadii F0254</name>
    <dbReference type="NCBI Taxonomy" id="634994"/>
    <lineage>
        <taxon>Bacteria</taxon>
        <taxon>Fusobacteriati</taxon>
        <taxon>Fusobacteriota</taxon>
        <taxon>Fusobacteriia</taxon>
        <taxon>Fusobacteriales</taxon>
        <taxon>Leptotrichiaceae</taxon>
        <taxon>Leptotrichia</taxon>
    </lineage>
</organism>
<protein>
    <submittedName>
        <fullName evidence="2">Uncharacterized protein</fullName>
    </submittedName>
</protein>
<keyword evidence="1" id="KW-1133">Transmembrane helix</keyword>
<evidence type="ECO:0000256" key="1">
    <source>
        <dbReference type="SAM" id="Phobius"/>
    </source>
</evidence>
<feature type="transmembrane region" description="Helical" evidence="1">
    <location>
        <begin position="21"/>
        <end position="41"/>
    </location>
</feature>
<dbReference type="STRING" id="634994.GCWU000323_02040"/>
<dbReference type="Pfam" id="PF14163">
    <property type="entry name" value="SieB"/>
    <property type="match status" value="1"/>
</dbReference>
<reference evidence="2 3" key="1">
    <citation type="submission" date="2009-09" db="EMBL/GenBank/DDBJ databases">
        <authorList>
            <person name="Weinstock G."/>
            <person name="Sodergren E."/>
            <person name="Clifton S."/>
            <person name="Fulton L."/>
            <person name="Fulton B."/>
            <person name="Courtney L."/>
            <person name="Fronick C."/>
            <person name="Harrison M."/>
            <person name="Strong C."/>
            <person name="Farmer C."/>
            <person name="Delahaunty K."/>
            <person name="Markovic C."/>
            <person name="Hall O."/>
            <person name="Minx P."/>
            <person name="Tomlinson C."/>
            <person name="Mitreva M."/>
            <person name="Nelson J."/>
            <person name="Hou S."/>
            <person name="Wollam A."/>
            <person name="Pepin K.H."/>
            <person name="Johnson M."/>
            <person name="Bhonagiri V."/>
            <person name="Nash W.E."/>
            <person name="Warren W."/>
            <person name="Chinwalla A."/>
            <person name="Mardis E.R."/>
            <person name="Wilson R.K."/>
        </authorList>
    </citation>
    <scope>NUCLEOTIDE SEQUENCE [LARGE SCALE GENOMIC DNA]</scope>
    <source>
        <strain evidence="2 3">F0254</strain>
    </source>
</reference>
<accession>C9MZS0</accession>
<dbReference type="Proteomes" id="UP000006233">
    <property type="component" value="Unassembled WGS sequence"/>
</dbReference>
<evidence type="ECO:0000313" key="3">
    <source>
        <dbReference type="Proteomes" id="UP000006233"/>
    </source>
</evidence>
<proteinExistence type="predicted"/>